<dbReference type="GO" id="GO:0006508">
    <property type="term" value="P:proteolysis"/>
    <property type="evidence" value="ECO:0007669"/>
    <property type="project" value="InterPro"/>
</dbReference>
<reference key="1">
    <citation type="submission" date="2010-11" db="EMBL/GenBank/DDBJ databases">
        <title>The complete genome of Paludibacter propionicigenes DSM 17365.</title>
        <authorList>
            <consortium name="US DOE Joint Genome Institute (JGI-PGF)"/>
            <person name="Lucas S."/>
            <person name="Copeland A."/>
            <person name="Lapidus A."/>
            <person name="Bruce D."/>
            <person name="Goodwin L."/>
            <person name="Pitluck S."/>
            <person name="Kyrpides N."/>
            <person name="Mavromatis K."/>
            <person name="Ivanova N."/>
            <person name="Munk A.C."/>
            <person name="Brettin T."/>
            <person name="Detter J.C."/>
            <person name="Han C."/>
            <person name="Tapia R."/>
            <person name="Land M."/>
            <person name="Hauser L."/>
            <person name="Markowitz V."/>
            <person name="Cheng J.-F."/>
            <person name="Hugenholtz P."/>
            <person name="Woyke T."/>
            <person name="Wu D."/>
            <person name="Gronow S."/>
            <person name="Wellnitz S."/>
            <person name="Brambilla E."/>
            <person name="Klenk H.-P."/>
            <person name="Eisen J.A."/>
        </authorList>
    </citation>
    <scope>NUCLEOTIDE SEQUENCE</scope>
    <source>
        <strain>WB4</strain>
    </source>
</reference>
<sequence length="545" mass="62226">MKFRTILLFFYIKTTNCKKQVFDKMRLIRYTLLLALLLESCASVDKYNAQLNALRNEKDLKSDVDYIQHKLEKLHPDLYHYIAKKDLDYKFDSLRSSLTTPITSSDFYFRLSPVIASIKQGHTQTFPLTKKLKPLEKKIASAKGTSPLAQFDFELFNNKLYIVKNNSNDSTIKVGTEVVTINGIKPLELMSKFSNTFTSDGYNKTFVTRRLAKSFSRFFYYQNGIMDSVYCQLNYKDSIRSVTLKRLVKSKILGNGKSKEKKLQQNESHKRKLLGYDPLKRMYSKQLSFPVKDSSVAILRISDFTKGAYKKFYKKSFQQLDSLHCKALIIDLRDNTGGRLREIYNLYSYLADSTFHFIDKSEVTSKTSLWYSGYSDSNPLWVQAIRTVSFPVVACVDIYTYFKTIKGIDQKYQFPIKESKPTHPKATAFKGKVYVLINGGSFSASCLLSSNLQGSKRAIFVGQETGGAYNGCVAGIMPVRRLPKSKLTVSFGLLGYQTPYKSEIDGRGIFPDVEISPTLLDRMNGTDPELQWVLNDVKNLQQAAK</sequence>
<dbReference type="Pfam" id="PF03572">
    <property type="entry name" value="Peptidase_S41"/>
    <property type="match status" value="1"/>
</dbReference>
<evidence type="ECO:0000313" key="2">
    <source>
        <dbReference type="EMBL" id="ADQ78804.1"/>
    </source>
</evidence>
<dbReference type="PANTHER" id="PTHR32060:SF22">
    <property type="entry name" value="CARBOXYL-TERMINAL-PROCESSING PEPTIDASE 3, CHLOROPLASTIC"/>
    <property type="match status" value="1"/>
</dbReference>
<dbReference type="EMBL" id="CP002345">
    <property type="protein sequence ID" value="ADQ78804.1"/>
    <property type="molecule type" value="Genomic_DNA"/>
</dbReference>
<dbReference type="AlphaFoldDB" id="E4T260"/>
<dbReference type="STRING" id="694427.Palpr_0648"/>
<dbReference type="GO" id="GO:0008236">
    <property type="term" value="F:serine-type peptidase activity"/>
    <property type="evidence" value="ECO:0007669"/>
    <property type="project" value="InterPro"/>
</dbReference>
<dbReference type="eggNOG" id="COG0793">
    <property type="taxonomic scope" value="Bacteria"/>
</dbReference>
<accession>E4T260</accession>
<dbReference type="Gene3D" id="3.90.226.10">
    <property type="entry name" value="2-enoyl-CoA Hydratase, Chain A, domain 1"/>
    <property type="match status" value="1"/>
</dbReference>
<protein>
    <submittedName>
        <fullName evidence="2">Peptidase S41</fullName>
    </submittedName>
</protein>
<gene>
    <name evidence="2" type="ordered locus">Palpr_0648</name>
</gene>
<dbReference type="PANTHER" id="PTHR32060">
    <property type="entry name" value="TAIL-SPECIFIC PROTEASE"/>
    <property type="match status" value="1"/>
</dbReference>
<dbReference type="HOGENOM" id="CLU_032380_0_0_10"/>
<feature type="domain" description="Tail specific protease" evidence="1">
    <location>
        <begin position="256"/>
        <end position="516"/>
    </location>
</feature>
<name>E4T260_PALPW</name>
<reference evidence="2 3" key="2">
    <citation type="journal article" date="2011" name="Stand. Genomic Sci.">
        <title>Complete genome sequence of Paludibacter propionicigenes type strain (WB4).</title>
        <authorList>
            <person name="Gronow S."/>
            <person name="Munk C."/>
            <person name="Lapidus A."/>
            <person name="Nolan M."/>
            <person name="Lucas S."/>
            <person name="Hammon N."/>
            <person name="Deshpande S."/>
            <person name="Cheng J.F."/>
            <person name="Tapia R."/>
            <person name="Han C."/>
            <person name="Goodwin L."/>
            <person name="Pitluck S."/>
            <person name="Liolios K."/>
            <person name="Ivanova N."/>
            <person name="Mavromatis K."/>
            <person name="Mikhailova N."/>
            <person name="Pati A."/>
            <person name="Chen A."/>
            <person name="Palaniappan K."/>
            <person name="Land M."/>
            <person name="Hauser L."/>
            <person name="Chang Y.J."/>
            <person name="Jeffries C.D."/>
            <person name="Brambilla E."/>
            <person name="Rohde M."/>
            <person name="Goker M."/>
            <person name="Detter J.C."/>
            <person name="Woyke T."/>
            <person name="Bristow J."/>
            <person name="Eisen J.A."/>
            <person name="Markowitz V."/>
            <person name="Hugenholtz P."/>
            <person name="Kyrpides N.C."/>
            <person name="Klenk H.P."/>
        </authorList>
    </citation>
    <scope>NUCLEOTIDE SEQUENCE [LARGE SCALE GENOMIC DNA]</scope>
    <source>
        <strain evidence="3">DSM 17365 / JCM 13257 / WB4</strain>
    </source>
</reference>
<dbReference type="GO" id="GO:0004175">
    <property type="term" value="F:endopeptidase activity"/>
    <property type="evidence" value="ECO:0007669"/>
    <property type="project" value="TreeGrafter"/>
</dbReference>
<dbReference type="SMART" id="SM00245">
    <property type="entry name" value="TSPc"/>
    <property type="match status" value="1"/>
</dbReference>
<dbReference type="CDD" id="cd06567">
    <property type="entry name" value="Peptidase_S41"/>
    <property type="match status" value="1"/>
</dbReference>
<dbReference type="InterPro" id="IPR005151">
    <property type="entry name" value="Tail-specific_protease"/>
</dbReference>
<keyword evidence="3" id="KW-1185">Reference proteome</keyword>
<dbReference type="KEGG" id="ppn:Palpr_0648"/>
<evidence type="ECO:0000313" key="3">
    <source>
        <dbReference type="Proteomes" id="UP000008718"/>
    </source>
</evidence>
<proteinExistence type="predicted"/>
<organism evidence="2 3">
    <name type="scientific">Paludibacter propionicigenes (strain DSM 17365 / JCM 13257 / WB4)</name>
    <dbReference type="NCBI Taxonomy" id="694427"/>
    <lineage>
        <taxon>Bacteria</taxon>
        <taxon>Pseudomonadati</taxon>
        <taxon>Bacteroidota</taxon>
        <taxon>Bacteroidia</taxon>
        <taxon>Bacteroidales</taxon>
        <taxon>Paludibacteraceae</taxon>
        <taxon>Paludibacter</taxon>
    </lineage>
</organism>
<dbReference type="InterPro" id="IPR029045">
    <property type="entry name" value="ClpP/crotonase-like_dom_sf"/>
</dbReference>
<dbReference type="SUPFAM" id="SSF52096">
    <property type="entry name" value="ClpP/crotonase"/>
    <property type="match status" value="1"/>
</dbReference>
<dbReference type="Proteomes" id="UP000008718">
    <property type="component" value="Chromosome"/>
</dbReference>
<evidence type="ECO:0000259" key="1">
    <source>
        <dbReference type="SMART" id="SM00245"/>
    </source>
</evidence>